<dbReference type="InterPro" id="IPR036237">
    <property type="entry name" value="Xyl_isomerase-like_sf"/>
</dbReference>
<dbReference type="RefSeq" id="WP_419189964.1">
    <property type="nucleotide sequence ID" value="NZ_CP036526.1"/>
</dbReference>
<organism evidence="1 2">
    <name type="scientific">Stieleria marina</name>
    <dbReference type="NCBI Taxonomy" id="1930275"/>
    <lineage>
        <taxon>Bacteria</taxon>
        <taxon>Pseudomonadati</taxon>
        <taxon>Planctomycetota</taxon>
        <taxon>Planctomycetia</taxon>
        <taxon>Pirellulales</taxon>
        <taxon>Pirellulaceae</taxon>
        <taxon>Stieleria</taxon>
    </lineage>
</organism>
<protein>
    <recommendedName>
        <fullName evidence="3">Xylose isomerase-like TIM barrel</fullName>
    </recommendedName>
</protein>
<sequence length="423" mass="46822">MTNIGPPELTVGYCTNVHAGVDFPSICDNLDRFAVSVRNNLIDRGTYGASDDLGVGLWIPETASRDLTQSSNLQDFAAFLNERRLSAFTINGFPFDNFHQDVVKHQVYLPTWCDSERLEYTKRLADILTVIMPGEDQANQPPSNAPVGSISTVPIGWPNNPKGSSENANGPKLIDGAGANFRSMADYLADIESRTGKRIVVAIEPEPGCVLDTTDDVLAFFESQLPEPSHRRYITVCHDVCHSAVMMEPQAEVIGRLARAEIGIGKVQVSSAIVVDWESMANARRIEAIDQLSDFAEDRYLHQTGRRDSTGAFSLAEDLPALIQSVKENRADGQSIVDDLNWVVHFHVPVFLERFGHLSTSHQDVLEVLRTLLNKNSSIDFTGHLEVETYAWTVLPESMRKRGLADDIADEIDWLRKAIVMAG</sequence>
<dbReference type="Gene3D" id="3.20.20.150">
    <property type="entry name" value="Divalent-metal-dependent TIM barrel enzymes"/>
    <property type="match status" value="1"/>
</dbReference>
<name>A0A517NTX9_9BACT</name>
<reference evidence="1 2" key="1">
    <citation type="submission" date="2019-02" db="EMBL/GenBank/DDBJ databases">
        <title>Deep-cultivation of Planctomycetes and their phenomic and genomic characterization uncovers novel biology.</title>
        <authorList>
            <person name="Wiegand S."/>
            <person name="Jogler M."/>
            <person name="Boedeker C."/>
            <person name="Pinto D."/>
            <person name="Vollmers J."/>
            <person name="Rivas-Marin E."/>
            <person name="Kohn T."/>
            <person name="Peeters S.H."/>
            <person name="Heuer A."/>
            <person name="Rast P."/>
            <person name="Oberbeckmann S."/>
            <person name="Bunk B."/>
            <person name="Jeske O."/>
            <person name="Meyerdierks A."/>
            <person name="Storesund J.E."/>
            <person name="Kallscheuer N."/>
            <person name="Luecker S."/>
            <person name="Lage O.M."/>
            <person name="Pohl T."/>
            <person name="Merkel B.J."/>
            <person name="Hornburger P."/>
            <person name="Mueller R.-W."/>
            <person name="Bruemmer F."/>
            <person name="Labrenz M."/>
            <person name="Spormann A.M."/>
            <person name="Op den Camp H."/>
            <person name="Overmann J."/>
            <person name="Amann R."/>
            <person name="Jetten M.S.M."/>
            <person name="Mascher T."/>
            <person name="Medema M.H."/>
            <person name="Devos D.P."/>
            <person name="Kaster A.-K."/>
            <person name="Ovreas L."/>
            <person name="Rohde M."/>
            <person name="Galperin M.Y."/>
            <person name="Jogler C."/>
        </authorList>
    </citation>
    <scope>NUCLEOTIDE SEQUENCE [LARGE SCALE GENOMIC DNA]</scope>
    <source>
        <strain evidence="1 2">K23_9</strain>
    </source>
</reference>
<proteinExistence type="predicted"/>
<evidence type="ECO:0000313" key="1">
    <source>
        <dbReference type="EMBL" id="QDT10574.1"/>
    </source>
</evidence>
<accession>A0A517NTX9</accession>
<evidence type="ECO:0000313" key="2">
    <source>
        <dbReference type="Proteomes" id="UP000319817"/>
    </source>
</evidence>
<dbReference type="Proteomes" id="UP000319817">
    <property type="component" value="Chromosome"/>
</dbReference>
<evidence type="ECO:0008006" key="3">
    <source>
        <dbReference type="Google" id="ProtNLM"/>
    </source>
</evidence>
<dbReference type="NCBIfam" id="NF035939">
    <property type="entry name" value="TIM_EboE"/>
    <property type="match status" value="1"/>
</dbReference>
<dbReference type="SUPFAM" id="SSF51658">
    <property type="entry name" value="Xylose isomerase-like"/>
    <property type="match status" value="1"/>
</dbReference>
<dbReference type="AlphaFoldDB" id="A0A517NTX9"/>
<dbReference type="EMBL" id="CP036526">
    <property type="protein sequence ID" value="QDT10574.1"/>
    <property type="molecule type" value="Genomic_DNA"/>
</dbReference>
<gene>
    <name evidence="1" type="ORF">K239x_25310</name>
</gene>
<keyword evidence="2" id="KW-1185">Reference proteome</keyword>